<evidence type="ECO:0000259" key="3">
    <source>
        <dbReference type="Pfam" id="PF13514"/>
    </source>
</evidence>
<dbReference type="PANTHER" id="PTHR41259:SF1">
    <property type="entry name" value="DOUBLE-STRAND BREAK REPAIR RAD50 ATPASE, PUTATIVE-RELATED"/>
    <property type="match status" value="1"/>
</dbReference>
<dbReference type="EMBL" id="MKIR01000024">
    <property type="protein sequence ID" value="OFI48653.1"/>
    <property type="molecule type" value="Genomic_DNA"/>
</dbReference>
<reference evidence="5" key="1">
    <citation type="submission" date="2016-09" db="EMBL/GenBank/DDBJ databases">
        <title>Draft genome sequence of a novel species of the family Streptococcaceae isolated from flowers.</title>
        <authorList>
            <person name="Chuah L.-O."/>
            <person name="Yap K.-P."/>
            <person name="Thong K.L."/>
            <person name="Liong M.T."/>
            <person name="Ahmad R."/>
            <person name="Rusul G."/>
        </authorList>
    </citation>
    <scope>NUCLEOTIDE SEQUENCE [LARGE SCALE GENOMIC DNA]</scope>
    <source>
        <strain evidence="5">DF1</strain>
    </source>
</reference>
<gene>
    <name evidence="4" type="ORF">BG261_07085</name>
</gene>
<dbReference type="STRING" id="1859473.BG261_07085"/>
<keyword evidence="2" id="KW-0472">Membrane</keyword>
<dbReference type="Gene3D" id="3.40.50.300">
    <property type="entry name" value="P-loop containing nucleotide triphosphate hydrolases"/>
    <property type="match status" value="2"/>
</dbReference>
<evidence type="ECO:0000313" key="5">
    <source>
        <dbReference type="Proteomes" id="UP000178622"/>
    </source>
</evidence>
<proteinExistence type="predicted"/>
<protein>
    <recommendedName>
        <fullName evidence="3">YhaN AAA domain-containing protein</fullName>
    </recommendedName>
</protein>
<feature type="transmembrane region" description="Helical" evidence="2">
    <location>
        <begin position="352"/>
        <end position="370"/>
    </location>
</feature>
<evidence type="ECO:0000313" key="4">
    <source>
        <dbReference type="EMBL" id="OFI48653.1"/>
    </source>
</evidence>
<dbReference type="Proteomes" id="UP000178622">
    <property type="component" value="Unassembled WGS sequence"/>
</dbReference>
<dbReference type="InterPro" id="IPR038734">
    <property type="entry name" value="YhaN_AAA"/>
</dbReference>
<keyword evidence="5" id="KW-1185">Reference proteome</keyword>
<dbReference type="OrthoDB" id="9764467at2"/>
<keyword evidence="1" id="KW-0175">Coiled coil</keyword>
<evidence type="ECO:0000256" key="2">
    <source>
        <dbReference type="SAM" id="Phobius"/>
    </source>
</evidence>
<accession>A0A1E8GLY7</accession>
<comment type="caution">
    <text evidence="4">The sequence shown here is derived from an EMBL/GenBank/DDBJ whole genome shotgun (WGS) entry which is preliminary data.</text>
</comment>
<dbReference type="InterPro" id="IPR027417">
    <property type="entry name" value="P-loop_NTPase"/>
</dbReference>
<evidence type="ECO:0000256" key="1">
    <source>
        <dbReference type="SAM" id="Coils"/>
    </source>
</evidence>
<sequence length="730" mass="85241">MKIKRIEIEGFGKLVNQNYDFSQFTVVLGNNEAGKSTLLAFIKYMIFGFENRTKSNRDFYPQNSKIYGGKLLLELDGEEIWLERIKTKKSGTPTFKAWYSSGAEISEDEWLELISPMSVNLFNQIYSITQENLQINREKDYDAESLDAQWRMALTTGTVALYDKEQHLIKEKNSIYTSPKAMSKPLNIQLASLEEIKRKIADKEVEEIELAPLIKESEERATEITRIRSLINQLEKDRQDLEHKLNYEENYYQYLDLSSELEQAEPIPDQAEYDDLLAQYEIFNSLQSEISYLEKKVDSNIEQLQLLDKPRNNFLLEEDTRAVLNQIYDVYQQALEEEKYVNQVSYKRNNSWKFFLLAVIILTASSLIMLSDEYRIYAYLALALEVITAVIIYIYSKTSSNTQDIADTNALNDFFNLTSYFREWYQLPNDVRGQYQIIKSIETELQNLYLSFERYDNLENEDDLSQLYANLDDLLFKYPHVDNVPNMIRIWQSTEQKIDYQKRQYNALSRIFDLSEDVEINFDELAIQVEEIESQIAVLNEKLNSLIDDNSIISVRIEQKKSDDSLEELQMNLELGRTELSEIIKEYMIKATQIDLIKKATASLSTHSLPDILKAAEEYLSFLTDGYWNQIDLDNDLLMLTNTDGVSLRLLDLSTGTRDQLQLAVRLAFIKAKNLNFPIFLDDSSLRYDKDRRGNLLSILRDIAREDQVIIFTSDGAFDREEKEKEVIRL</sequence>
<keyword evidence="2" id="KW-0812">Transmembrane</keyword>
<keyword evidence="2" id="KW-1133">Transmembrane helix</keyword>
<organism evidence="4 5">
    <name type="scientific">Floricoccus tropicus</name>
    <dbReference type="NCBI Taxonomy" id="1859473"/>
    <lineage>
        <taxon>Bacteria</taxon>
        <taxon>Bacillati</taxon>
        <taxon>Bacillota</taxon>
        <taxon>Bacilli</taxon>
        <taxon>Lactobacillales</taxon>
        <taxon>Streptococcaceae</taxon>
        <taxon>Floricoccus</taxon>
    </lineage>
</organism>
<feature type="domain" description="YhaN AAA" evidence="3">
    <location>
        <begin position="1"/>
        <end position="207"/>
    </location>
</feature>
<name>A0A1E8GLY7_9LACT</name>
<feature type="transmembrane region" description="Helical" evidence="2">
    <location>
        <begin position="376"/>
        <end position="395"/>
    </location>
</feature>
<dbReference type="PANTHER" id="PTHR41259">
    <property type="entry name" value="DOUBLE-STRAND BREAK REPAIR RAD50 ATPASE, PUTATIVE-RELATED"/>
    <property type="match status" value="1"/>
</dbReference>
<dbReference type="AlphaFoldDB" id="A0A1E8GLY7"/>
<dbReference type="SUPFAM" id="SSF52540">
    <property type="entry name" value="P-loop containing nucleoside triphosphate hydrolases"/>
    <property type="match status" value="1"/>
</dbReference>
<dbReference type="Pfam" id="PF13514">
    <property type="entry name" value="AAA_27"/>
    <property type="match status" value="1"/>
</dbReference>
<dbReference type="RefSeq" id="WP_070793045.1">
    <property type="nucleotide sequence ID" value="NZ_MKIR01000024.1"/>
</dbReference>
<feature type="coiled-coil region" evidence="1">
    <location>
        <begin position="515"/>
        <end position="586"/>
    </location>
</feature>
<feature type="coiled-coil region" evidence="1">
    <location>
        <begin position="224"/>
        <end position="251"/>
    </location>
</feature>